<dbReference type="Gene3D" id="3.40.50.150">
    <property type="entry name" value="Vaccinia Virus protein VP39"/>
    <property type="match status" value="1"/>
</dbReference>
<evidence type="ECO:0000313" key="2">
    <source>
        <dbReference type="EMBL" id="OQP50629.1"/>
    </source>
</evidence>
<evidence type="ECO:0000259" key="1">
    <source>
        <dbReference type="Pfam" id="PF05050"/>
    </source>
</evidence>
<dbReference type="InterPro" id="IPR052514">
    <property type="entry name" value="SAM-dependent_MTase"/>
</dbReference>
<reference evidence="3" key="1">
    <citation type="submission" date="2016-04" db="EMBL/GenBank/DDBJ databases">
        <authorList>
            <person name="Chen L."/>
            <person name="Zhuang W."/>
            <person name="Wang G."/>
        </authorList>
    </citation>
    <scope>NUCLEOTIDE SEQUENCE [LARGE SCALE GENOMIC DNA]</scope>
    <source>
        <strain evidence="3">17621</strain>
    </source>
</reference>
<dbReference type="InterPro" id="IPR006342">
    <property type="entry name" value="FkbM_mtfrase"/>
</dbReference>
<dbReference type="OrthoDB" id="9785375at2"/>
<comment type="caution">
    <text evidence="2">The sequence shown here is derived from an EMBL/GenBank/DDBJ whole genome shotgun (WGS) entry which is preliminary data.</text>
</comment>
<dbReference type="InterPro" id="IPR029063">
    <property type="entry name" value="SAM-dependent_MTases_sf"/>
</dbReference>
<gene>
    <name evidence="2" type="ORF">A4H97_01965</name>
</gene>
<dbReference type="SUPFAM" id="SSF53335">
    <property type="entry name" value="S-adenosyl-L-methionine-dependent methyltransferases"/>
    <property type="match status" value="1"/>
</dbReference>
<name>A0A1V9EWX4_9BACT</name>
<dbReference type="Pfam" id="PF05050">
    <property type="entry name" value="Methyltransf_21"/>
    <property type="match status" value="1"/>
</dbReference>
<dbReference type="EMBL" id="LVXG01000012">
    <property type="protein sequence ID" value="OQP50629.1"/>
    <property type="molecule type" value="Genomic_DNA"/>
</dbReference>
<feature type="domain" description="Methyltransferase FkbM" evidence="1">
    <location>
        <begin position="82"/>
        <end position="248"/>
    </location>
</feature>
<dbReference type="STRING" id="354355.SAMN05660816_00552"/>
<accession>A0A1V9EWX4</accession>
<evidence type="ECO:0000313" key="3">
    <source>
        <dbReference type="Proteomes" id="UP000192610"/>
    </source>
</evidence>
<dbReference type="Proteomes" id="UP000192610">
    <property type="component" value="Unassembled WGS sequence"/>
</dbReference>
<dbReference type="PANTHER" id="PTHR34203:SF15">
    <property type="entry name" value="SLL1173 PROTEIN"/>
    <property type="match status" value="1"/>
</dbReference>
<dbReference type="NCBIfam" id="TIGR01444">
    <property type="entry name" value="fkbM_fam"/>
    <property type="match status" value="1"/>
</dbReference>
<dbReference type="AlphaFoldDB" id="A0A1V9EWX4"/>
<sequence length="266" mass="30481">MVKNSISRYKNLFRHISNWSGYFTRKLKKGFSPMQFTTRGNPIHFRVPSTGLYLVFKEIFVTDFYDIDNLVKKLPAKPLIIDIGANAGYFNMILFSKVKDATVYAYEPIPVNYELFKKNISINPGLEKQIHLFNKAVTGTPTESVELFMEHSADNSVIASIYSDFDQQNKYSLKVPGISLEEIINGNGFSHIDLLKVDCEGSEYPIIYETPAAAWSKVDRLTIEVHNLDDDKRNHKYLGQFLQKQGFDVQSQFVHANCYVLDAVRK</sequence>
<keyword evidence="3" id="KW-1185">Reference proteome</keyword>
<protein>
    <recommendedName>
        <fullName evidence="1">Methyltransferase FkbM domain-containing protein</fullName>
    </recommendedName>
</protein>
<proteinExistence type="predicted"/>
<organism evidence="2 3">
    <name type="scientific">Niastella yeongjuensis</name>
    <dbReference type="NCBI Taxonomy" id="354355"/>
    <lineage>
        <taxon>Bacteria</taxon>
        <taxon>Pseudomonadati</taxon>
        <taxon>Bacteroidota</taxon>
        <taxon>Chitinophagia</taxon>
        <taxon>Chitinophagales</taxon>
        <taxon>Chitinophagaceae</taxon>
        <taxon>Niastella</taxon>
    </lineage>
</organism>
<dbReference type="PANTHER" id="PTHR34203">
    <property type="entry name" value="METHYLTRANSFERASE, FKBM FAMILY PROTEIN"/>
    <property type="match status" value="1"/>
</dbReference>